<gene>
    <name evidence="11" type="ORF">SAMN02746089_00043</name>
</gene>
<dbReference type="SUPFAM" id="SSF52540">
    <property type="entry name" value="P-loop containing nucleoside triphosphate hydrolases"/>
    <property type="match status" value="1"/>
</dbReference>
<keyword evidence="4" id="KW-0548">Nucleotidyltransferase</keyword>
<protein>
    <recommendedName>
        <fullName evidence="2">DNA polymerase III subunit delta</fullName>
        <ecNumber evidence="1">2.7.7.7</ecNumber>
    </recommendedName>
</protein>
<dbReference type="GO" id="GO:0003677">
    <property type="term" value="F:DNA binding"/>
    <property type="evidence" value="ECO:0007669"/>
    <property type="project" value="InterPro"/>
</dbReference>
<dbReference type="Pfam" id="PF06144">
    <property type="entry name" value="DNA_pol3_delta"/>
    <property type="match status" value="1"/>
</dbReference>
<evidence type="ECO:0000256" key="3">
    <source>
        <dbReference type="ARBA" id="ARBA00022679"/>
    </source>
</evidence>
<evidence type="ECO:0000256" key="6">
    <source>
        <dbReference type="ARBA" id="ARBA00022932"/>
    </source>
</evidence>
<dbReference type="InterPro" id="IPR048466">
    <property type="entry name" value="DNA_pol3_delta-like_C"/>
</dbReference>
<feature type="domain" description="DNA polymerase III delta N-terminal" evidence="9">
    <location>
        <begin position="19"/>
        <end position="120"/>
    </location>
</feature>
<evidence type="ECO:0000256" key="4">
    <source>
        <dbReference type="ARBA" id="ARBA00022695"/>
    </source>
</evidence>
<evidence type="ECO:0000256" key="5">
    <source>
        <dbReference type="ARBA" id="ARBA00022705"/>
    </source>
</evidence>
<reference evidence="11 12" key="1">
    <citation type="submission" date="2016-11" db="EMBL/GenBank/DDBJ databases">
        <authorList>
            <person name="Jaros S."/>
            <person name="Januszkiewicz K."/>
            <person name="Wedrychowicz H."/>
        </authorList>
    </citation>
    <scope>NUCLEOTIDE SEQUENCE [LARGE SCALE GENOMIC DNA]</scope>
    <source>
        <strain evidence="11 12">DSM 17918</strain>
    </source>
</reference>
<evidence type="ECO:0000313" key="12">
    <source>
        <dbReference type="Proteomes" id="UP000184088"/>
    </source>
</evidence>
<dbReference type="EMBL" id="FQVH01000001">
    <property type="protein sequence ID" value="SHE31420.1"/>
    <property type="molecule type" value="Genomic_DNA"/>
</dbReference>
<name>A0A1M4SGV2_9THEO</name>
<organism evidence="11 12">
    <name type="scientific">Caldanaerobius fijiensis DSM 17918</name>
    <dbReference type="NCBI Taxonomy" id="1121256"/>
    <lineage>
        <taxon>Bacteria</taxon>
        <taxon>Bacillati</taxon>
        <taxon>Bacillota</taxon>
        <taxon>Clostridia</taxon>
        <taxon>Thermoanaerobacterales</taxon>
        <taxon>Thermoanaerobacteraceae</taxon>
        <taxon>Caldanaerobius</taxon>
    </lineage>
</organism>
<keyword evidence="12" id="KW-1185">Reference proteome</keyword>
<evidence type="ECO:0000259" key="10">
    <source>
        <dbReference type="Pfam" id="PF21694"/>
    </source>
</evidence>
<dbReference type="GO" id="GO:0006261">
    <property type="term" value="P:DNA-templated DNA replication"/>
    <property type="evidence" value="ECO:0007669"/>
    <property type="project" value="TreeGrafter"/>
</dbReference>
<dbReference type="InterPro" id="IPR008921">
    <property type="entry name" value="DNA_pol3_clamp-load_cplx_C"/>
</dbReference>
<dbReference type="Pfam" id="PF21694">
    <property type="entry name" value="DNA_pol3_delta_C"/>
    <property type="match status" value="1"/>
</dbReference>
<dbReference type="InterPro" id="IPR010372">
    <property type="entry name" value="DNA_pol3_delta_N"/>
</dbReference>
<dbReference type="GO" id="GO:0003887">
    <property type="term" value="F:DNA-directed DNA polymerase activity"/>
    <property type="evidence" value="ECO:0007669"/>
    <property type="project" value="UniProtKB-KW"/>
</dbReference>
<proteinExistence type="inferred from homology"/>
<dbReference type="InterPro" id="IPR005790">
    <property type="entry name" value="DNA_polIII_delta"/>
</dbReference>
<evidence type="ECO:0000256" key="2">
    <source>
        <dbReference type="ARBA" id="ARBA00017703"/>
    </source>
</evidence>
<dbReference type="PANTHER" id="PTHR34388:SF1">
    <property type="entry name" value="DNA POLYMERASE III SUBUNIT DELTA"/>
    <property type="match status" value="1"/>
</dbReference>
<keyword evidence="3" id="KW-0808">Transferase</keyword>
<dbReference type="STRING" id="1121256.SAMN02746089_00043"/>
<dbReference type="EC" id="2.7.7.7" evidence="1"/>
<keyword evidence="6" id="KW-0239">DNA-directed DNA polymerase</keyword>
<dbReference type="Gene3D" id="3.40.50.300">
    <property type="entry name" value="P-loop containing nucleotide triphosphate hydrolases"/>
    <property type="match status" value="1"/>
</dbReference>
<dbReference type="SUPFAM" id="SSF48019">
    <property type="entry name" value="post-AAA+ oligomerization domain-like"/>
    <property type="match status" value="1"/>
</dbReference>
<evidence type="ECO:0000259" key="9">
    <source>
        <dbReference type="Pfam" id="PF06144"/>
    </source>
</evidence>
<evidence type="ECO:0000256" key="8">
    <source>
        <dbReference type="ARBA" id="ARBA00049244"/>
    </source>
</evidence>
<dbReference type="AlphaFoldDB" id="A0A1M4SGV2"/>
<sequence>MFLKELNKLAENVKNGFFLLAGEEDYLIDLFLQKVQEKYDQVNVSTFREKMKAQDIIDACDTVPFFSQNKLVIVRDSVDDEQKLADYIQDIPSFTCLIYVKKDIDKRTGFYKAAKRYGVIYEFNKLKAYELERWLVDYAREKNIRLEERAASYLTQMVSDLRDGVNCIDVLVSYVYPGKEIGLQNVKDFYGRLIDDNIFDFIDSVQAGNGGSIKNLNDLIVKGVNPLYILSMLEWQYRLLIKARLLLNQSVQNVPERLGVHRYAAEKIVNIAKKHKMDYFVRGMRLCLEAEQDIKTGAIKDELAIEILAARLVSAQK</sequence>
<accession>A0A1M4SGV2</accession>
<dbReference type="Gene3D" id="1.10.8.60">
    <property type="match status" value="1"/>
</dbReference>
<dbReference type="PANTHER" id="PTHR34388">
    <property type="entry name" value="DNA POLYMERASE III SUBUNIT DELTA"/>
    <property type="match status" value="1"/>
</dbReference>
<evidence type="ECO:0000313" key="11">
    <source>
        <dbReference type="EMBL" id="SHE31420.1"/>
    </source>
</evidence>
<comment type="similarity">
    <text evidence="7">Belongs to the DNA polymerase HolA subunit family.</text>
</comment>
<dbReference type="Gene3D" id="1.20.272.10">
    <property type="match status" value="1"/>
</dbReference>
<keyword evidence="5" id="KW-0235">DNA replication</keyword>
<dbReference type="Proteomes" id="UP000184088">
    <property type="component" value="Unassembled WGS sequence"/>
</dbReference>
<dbReference type="GO" id="GO:0009360">
    <property type="term" value="C:DNA polymerase III complex"/>
    <property type="evidence" value="ECO:0007669"/>
    <property type="project" value="InterPro"/>
</dbReference>
<evidence type="ECO:0000256" key="1">
    <source>
        <dbReference type="ARBA" id="ARBA00012417"/>
    </source>
</evidence>
<dbReference type="RefSeq" id="WP_073341082.1">
    <property type="nucleotide sequence ID" value="NZ_FQVH01000001.1"/>
</dbReference>
<dbReference type="InterPro" id="IPR027417">
    <property type="entry name" value="P-loop_NTPase"/>
</dbReference>
<comment type="catalytic activity">
    <reaction evidence="8">
        <text>DNA(n) + a 2'-deoxyribonucleoside 5'-triphosphate = DNA(n+1) + diphosphate</text>
        <dbReference type="Rhea" id="RHEA:22508"/>
        <dbReference type="Rhea" id="RHEA-COMP:17339"/>
        <dbReference type="Rhea" id="RHEA-COMP:17340"/>
        <dbReference type="ChEBI" id="CHEBI:33019"/>
        <dbReference type="ChEBI" id="CHEBI:61560"/>
        <dbReference type="ChEBI" id="CHEBI:173112"/>
        <dbReference type="EC" id="2.7.7.7"/>
    </reaction>
</comment>
<evidence type="ECO:0000256" key="7">
    <source>
        <dbReference type="ARBA" id="ARBA00034754"/>
    </source>
</evidence>
<dbReference type="NCBIfam" id="TIGR01128">
    <property type="entry name" value="holA"/>
    <property type="match status" value="1"/>
</dbReference>
<feature type="domain" description="DNA polymerase III delta subunit-like C-terminal" evidence="10">
    <location>
        <begin position="196"/>
        <end position="310"/>
    </location>
</feature>
<dbReference type="OrthoDB" id="9775929at2"/>